<reference evidence="1 2" key="1">
    <citation type="submission" date="2016-11" db="EMBL/GenBank/DDBJ databases">
        <authorList>
            <person name="Jaros S."/>
            <person name="Januszkiewicz K."/>
            <person name="Wedrychowicz H."/>
        </authorList>
    </citation>
    <scope>NUCLEOTIDE SEQUENCE [LARGE SCALE GENOMIC DNA]</scope>
    <source>
        <strain evidence="1 2">DSM 29589</strain>
    </source>
</reference>
<gene>
    <name evidence="1" type="ORF">SAMN05444398_103288</name>
</gene>
<dbReference type="RefSeq" id="WP_073034322.1">
    <property type="nucleotide sequence ID" value="NZ_BMLR01000003.1"/>
</dbReference>
<accession>A0A1M7BKX0</accession>
<sequence>MGRDKRDEKRKEAVTAMRLSVMQTPAWRALSMPAQALYPWIKLEWRGAKFNNNGKLRLSTRQAAECMGCNLKTVMRAFQDLQAKGFIIQTEGACLGTEGMGKSPAYELTEIVPAGQQGPGKQLFMNWSDGHDFPVKLSPTRANPKTKACSAKGNTVVPFKGTNR</sequence>
<dbReference type="Proteomes" id="UP000183974">
    <property type="component" value="Unassembled WGS sequence"/>
</dbReference>
<organism evidence="1 2">
    <name type="scientific">Roseovarius pacificus</name>
    <dbReference type="NCBI Taxonomy" id="337701"/>
    <lineage>
        <taxon>Bacteria</taxon>
        <taxon>Pseudomonadati</taxon>
        <taxon>Pseudomonadota</taxon>
        <taxon>Alphaproteobacteria</taxon>
        <taxon>Rhodobacterales</taxon>
        <taxon>Roseobacteraceae</taxon>
        <taxon>Roseovarius</taxon>
    </lineage>
</organism>
<protein>
    <recommendedName>
        <fullName evidence="3">Helix-turn-helix domain-containing protein</fullName>
    </recommendedName>
</protein>
<keyword evidence="2" id="KW-1185">Reference proteome</keyword>
<dbReference type="OrthoDB" id="6058756at2"/>
<name>A0A1M7BKX0_9RHOB</name>
<dbReference type="STRING" id="337701.SAMN05444398_103288"/>
<dbReference type="EMBL" id="FRBR01000003">
    <property type="protein sequence ID" value="SHL55594.1"/>
    <property type="molecule type" value="Genomic_DNA"/>
</dbReference>
<dbReference type="AlphaFoldDB" id="A0A1M7BKX0"/>
<evidence type="ECO:0008006" key="3">
    <source>
        <dbReference type="Google" id="ProtNLM"/>
    </source>
</evidence>
<evidence type="ECO:0000313" key="1">
    <source>
        <dbReference type="EMBL" id="SHL55594.1"/>
    </source>
</evidence>
<proteinExistence type="predicted"/>
<evidence type="ECO:0000313" key="2">
    <source>
        <dbReference type="Proteomes" id="UP000183974"/>
    </source>
</evidence>